<name>A0A367X0G5_9PROT</name>
<feature type="region of interest" description="Disordered" evidence="5">
    <location>
        <begin position="1"/>
        <end position="20"/>
    </location>
</feature>
<evidence type="ECO:0000256" key="4">
    <source>
        <dbReference type="ARBA" id="ARBA00023136"/>
    </source>
</evidence>
<evidence type="ECO:0000313" key="8">
    <source>
        <dbReference type="EMBL" id="RCK47173.1"/>
    </source>
</evidence>
<keyword evidence="4 6" id="KW-0472">Membrane</keyword>
<keyword evidence="3 6" id="KW-1133">Transmembrane helix</keyword>
<feature type="transmembrane region" description="Helical" evidence="6">
    <location>
        <begin position="27"/>
        <end position="52"/>
    </location>
</feature>
<evidence type="ECO:0000256" key="1">
    <source>
        <dbReference type="ARBA" id="ARBA00004167"/>
    </source>
</evidence>
<dbReference type="EMBL" id="JPWI01000003">
    <property type="protein sequence ID" value="RCK47173.1"/>
    <property type="molecule type" value="Genomic_DNA"/>
</dbReference>
<accession>A0A367X0G5</accession>
<feature type="domain" description="Translocation and assembly module TamB C-terminal" evidence="7">
    <location>
        <begin position="1135"/>
        <end position="1478"/>
    </location>
</feature>
<evidence type="ECO:0000256" key="2">
    <source>
        <dbReference type="ARBA" id="ARBA00022692"/>
    </source>
</evidence>
<evidence type="ECO:0000259" key="7">
    <source>
        <dbReference type="Pfam" id="PF04357"/>
    </source>
</evidence>
<feature type="compositionally biased region" description="Polar residues" evidence="5">
    <location>
        <begin position="1"/>
        <end position="12"/>
    </location>
</feature>
<dbReference type="Pfam" id="PF04357">
    <property type="entry name" value="TamB"/>
    <property type="match status" value="1"/>
</dbReference>
<comment type="subcellular location">
    <subcellularLocation>
        <location evidence="1">Membrane</location>
        <topology evidence="1">Single-pass membrane protein</topology>
    </subcellularLocation>
</comment>
<evidence type="ECO:0000313" key="9">
    <source>
        <dbReference type="Proteomes" id="UP000252255"/>
    </source>
</evidence>
<proteinExistence type="predicted"/>
<dbReference type="PANTHER" id="PTHR36985:SF1">
    <property type="entry name" value="TRANSLOCATION AND ASSEMBLY MODULE SUBUNIT TAMB"/>
    <property type="match status" value="1"/>
</dbReference>
<dbReference type="PANTHER" id="PTHR36985">
    <property type="entry name" value="TRANSLOCATION AND ASSEMBLY MODULE SUBUNIT TAMB"/>
    <property type="match status" value="1"/>
</dbReference>
<sequence>MTGAEQPSSKASQKTRRSRSASRWGRYAAYGLGGAVLGVTGIVTIAGTGPVLRALTPMINETVSTATDSTFEIGRIEGSLWTGLTLDRLLMDRAGDGFHLELGSADFDWSPLALLGGTLKVNHLGLQSAKVVLPNTTGLEEVEEETSDSESGLSLPLAVAIDAVALREIALIDPLSGKEFLYGLNAKAAVGTNLSATAKIDLHPLDDGSDRFDVDLDFDGPDQRLAAKIDGALGREGLVMTLAGVAPDVATDIDIKLAGNGPANDWRGTLDVGADGYGALSADIGVQLSSDILAFTLDGGLETFDRISDQLPEQLRKKIDLGIGGAFDADHQRLSFDRVSVAMADAVAISATADLDLAESTVAAKLDGKIDPALSALVDDAVTWGQLDLGVSAKGDLAMPGVEVTIDGRDVTTPVSTIANVTVRADMPEPENDDAITASLMASTSGSDWQDTDLAAFLGTGQELSLNALISSDFSSVALRDMLVSAPQMKLHGDAELDGAFAITTAKLTGDVADLSIFAPISGLDLSGQGQVTLGNMSWSTEAGLKSDLAISTTETGFGIADLDRIVGPSPTITGQVALMPNLDLTVDLASVETATVKGPVRVDITEEFERLAVVGDLDVAPGTVPPEIGVSIAPAKLSVRLDGDISAPPGQIELVVPSVEAGGQRFDKVALSTRMEWSDQAVLSLLNRGAFTLGKHGYELAANVGLPDDGLRVEGISLRGDYLVLRGDLMLPDYATPIQGNIVLENLDAELLGDFGVPFANGTVTADLGFTPDGERQTVTVSALAMGLRMIVESDGNPSMIEDVELDATVRDAFAAPDITAKLEGRDIVFSPVAIDDISLDVKGGLEALDIVLNTSGLYQGNVPISADLVADIALGPDISVTARKFDFDVSDQAVTLRRPLQFVMAANGQQKLDVDLAVGSGQLVARMTQEAGQKSIKGDVSLDGVDLAPWGRIAGYDGLSGTANLSANLRESRGTLPAVQVKGRITGITAKAVKDLEPFEMALDIDLTKGILKGTANLANSDIEALSAKGTVPLAISVLEQNFSPDLSAPVSASVRMNGQIAEFWPYVPAPDHQVSGKIRLELDVAGTLDDIGWNGNLDLSDGHYENLVYGTILDQLALKGEFDQNGLSIPSITATDGGNGSLDASVDLKMKDGGEVAYEVTTKLRNFALSRVDELRFWADVDTKVNGNQNGADIKSTVAVQRGEVDLSLALPESVPTIEISNLPDEAEKEKARKAADKDTGFVGNLDVTVDIPGRLFVRGKGLDSEWGGSLEISGTTDDPRIVGQLSALRGQLDIIGKTFVIKDSKITFAGGSPPDPMLDIKGIYTTTDLEVSAGFQGPASDPELVLSSNPSLPEDEILSQVLFGKSQGSLSAVEAVQLASALNELSGGGSGLDVVGSVRRFIGADVLQVGGGEDGPEVKVGKYLSEGVYVGTKAGATPGSSGVEVEIEVTPNISVTSESTEIDSKAGVQYRLDY</sequence>
<dbReference type="OrthoDB" id="7784409at2"/>
<dbReference type="RefSeq" id="WP_114097282.1">
    <property type="nucleotide sequence ID" value="NZ_JPWI01000003.1"/>
</dbReference>
<dbReference type="GO" id="GO:0009306">
    <property type="term" value="P:protein secretion"/>
    <property type="evidence" value="ECO:0007669"/>
    <property type="project" value="InterPro"/>
</dbReference>
<protein>
    <recommendedName>
        <fullName evidence="7">Translocation and assembly module TamB C-terminal domain-containing protein</fullName>
    </recommendedName>
</protein>
<gene>
    <name evidence="8" type="ORF">TH30_06705</name>
</gene>
<dbReference type="GO" id="GO:0097347">
    <property type="term" value="C:TAM protein secretion complex"/>
    <property type="evidence" value="ECO:0007669"/>
    <property type="project" value="TreeGrafter"/>
</dbReference>
<dbReference type="InterPro" id="IPR007452">
    <property type="entry name" value="TamB_C"/>
</dbReference>
<dbReference type="Proteomes" id="UP000252255">
    <property type="component" value="Unassembled WGS sequence"/>
</dbReference>
<keyword evidence="2 6" id="KW-0812">Transmembrane</keyword>
<evidence type="ECO:0000256" key="5">
    <source>
        <dbReference type="SAM" id="MobiDB-lite"/>
    </source>
</evidence>
<dbReference type="GO" id="GO:0005886">
    <property type="term" value="C:plasma membrane"/>
    <property type="evidence" value="ECO:0007669"/>
    <property type="project" value="InterPro"/>
</dbReference>
<evidence type="ECO:0000256" key="6">
    <source>
        <dbReference type="SAM" id="Phobius"/>
    </source>
</evidence>
<reference evidence="8 9" key="1">
    <citation type="submission" date="2014-07" db="EMBL/GenBank/DDBJ databases">
        <title>Draft genome sequence of Thalassospira profundimaris PR54-5.</title>
        <authorList>
            <person name="Lai Q."/>
            <person name="Shao Z."/>
        </authorList>
    </citation>
    <scope>NUCLEOTIDE SEQUENCE [LARGE SCALE GENOMIC DNA]</scope>
    <source>
        <strain evidence="8 9">PR54-5</strain>
    </source>
</reference>
<comment type="caution">
    <text evidence="8">The sequence shown here is derived from an EMBL/GenBank/DDBJ whole genome shotgun (WGS) entry which is preliminary data.</text>
</comment>
<evidence type="ECO:0000256" key="3">
    <source>
        <dbReference type="ARBA" id="ARBA00022989"/>
    </source>
</evidence>
<organism evidence="8 9">
    <name type="scientific">Thalassospira profundimaris</name>
    <dbReference type="NCBI Taxonomy" id="502049"/>
    <lineage>
        <taxon>Bacteria</taxon>
        <taxon>Pseudomonadati</taxon>
        <taxon>Pseudomonadota</taxon>
        <taxon>Alphaproteobacteria</taxon>
        <taxon>Rhodospirillales</taxon>
        <taxon>Thalassospiraceae</taxon>
        <taxon>Thalassospira</taxon>
    </lineage>
</organism>